<feature type="transmembrane region" description="Helical" evidence="2">
    <location>
        <begin position="283"/>
        <end position="305"/>
    </location>
</feature>
<feature type="transmembrane region" description="Helical" evidence="2">
    <location>
        <begin position="35"/>
        <end position="55"/>
    </location>
</feature>
<feature type="domain" description="DUF8208" evidence="3">
    <location>
        <begin position="98"/>
        <end position="410"/>
    </location>
</feature>
<evidence type="ECO:0000313" key="5">
    <source>
        <dbReference type="Proteomes" id="UP000650485"/>
    </source>
</evidence>
<evidence type="ECO:0000256" key="2">
    <source>
        <dbReference type="SAM" id="Phobius"/>
    </source>
</evidence>
<evidence type="ECO:0000259" key="3">
    <source>
        <dbReference type="Pfam" id="PF26635"/>
    </source>
</evidence>
<accession>A0A923STP9</accession>
<feature type="transmembrane region" description="Helical" evidence="2">
    <location>
        <begin position="334"/>
        <end position="359"/>
    </location>
</feature>
<dbReference type="EMBL" id="JACSZT010000008">
    <property type="protein sequence ID" value="MBC6499237.1"/>
    <property type="molecule type" value="Genomic_DNA"/>
</dbReference>
<dbReference type="InterPro" id="IPR058521">
    <property type="entry name" value="DUF8208"/>
</dbReference>
<keyword evidence="2" id="KW-0472">Membrane</keyword>
<gene>
    <name evidence="4" type="ORF">H7R52_11245</name>
</gene>
<feature type="transmembrane region" description="Helical" evidence="2">
    <location>
        <begin position="90"/>
        <end position="118"/>
    </location>
</feature>
<name>A0A923STP9_WEICO</name>
<comment type="caution">
    <text evidence="4">The sequence shown here is derived from an EMBL/GenBank/DDBJ whole genome shotgun (WGS) entry which is preliminary data.</text>
</comment>
<evidence type="ECO:0000313" key="4">
    <source>
        <dbReference type="EMBL" id="MBC6499237.1"/>
    </source>
</evidence>
<dbReference type="Proteomes" id="UP000650485">
    <property type="component" value="Unassembled WGS sequence"/>
</dbReference>
<feature type="compositionally biased region" description="Low complexity" evidence="1">
    <location>
        <begin position="544"/>
        <end position="558"/>
    </location>
</feature>
<feature type="compositionally biased region" description="Basic and acidic residues" evidence="1">
    <location>
        <begin position="511"/>
        <end position="522"/>
    </location>
</feature>
<feature type="compositionally biased region" description="Polar residues" evidence="1">
    <location>
        <begin position="523"/>
        <end position="535"/>
    </location>
</feature>
<feature type="transmembrane region" description="Helical" evidence="2">
    <location>
        <begin position="130"/>
        <end position="152"/>
    </location>
</feature>
<keyword evidence="2" id="KW-1133">Transmembrane helix</keyword>
<protein>
    <recommendedName>
        <fullName evidence="3">DUF8208 domain-containing protein</fullName>
    </recommendedName>
</protein>
<feature type="region of interest" description="Disordered" evidence="1">
    <location>
        <begin position="506"/>
        <end position="690"/>
    </location>
</feature>
<reference evidence="4" key="1">
    <citation type="submission" date="2020-08" db="EMBL/GenBank/DDBJ databases">
        <title>Complete genome sequence of Weissella confusa strain FS54 provides insights into metabolic potential.</title>
        <authorList>
            <person name="Fhoula I."/>
            <person name="Najjari A."/>
            <person name="Lekired A."/>
            <person name="Bessrour-Aouam N."/>
            <person name="Jaballah S."/>
            <person name="Klibi N."/>
            <person name="Ouzari H.-I."/>
        </authorList>
    </citation>
    <scope>NUCLEOTIDE SEQUENCE</scope>
    <source>
        <strain evidence="4">FS54</strain>
    </source>
</reference>
<dbReference type="AlphaFoldDB" id="A0A923STP9"/>
<keyword evidence="2" id="KW-0812">Transmembrane</keyword>
<organism evidence="4 5">
    <name type="scientific">Weissella confusa</name>
    <name type="common">Lactobacillus confusus</name>
    <dbReference type="NCBI Taxonomy" id="1583"/>
    <lineage>
        <taxon>Bacteria</taxon>
        <taxon>Bacillati</taxon>
        <taxon>Bacillota</taxon>
        <taxon>Bacilli</taxon>
        <taxon>Lactobacillales</taxon>
        <taxon>Lactobacillaceae</taxon>
        <taxon>Weissella</taxon>
    </lineage>
</organism>
<feature type="compositionally biased region" description="Polar residues" evidence="1">
    <location>
        <begin position="614"/>
        <end position="639"/>
    </location>
</feature>
<feature type="transmembrane region" description="Helical" evidence="2">
    <location>
        <begin position="371"/>
        <end position="388"/>
    </location>
</feature>
<sequence length="722" mass="77351">MINTILVSLPSLPSTGPNADFYQQWSTYLQAAPRVLVVMYATFMHLLAMGAYWLANGIFTAWNAAWKLIEFSSIFTAADGKTDITNGFNLIRLIPIFLTLGLVIMAIMMAISLLMFIISNGERGKDWPRGLILTFFIIGLMPTLLTGGMKIAQAANDTIMTTNGQQNVLLQLWKNNSVDLNSAAHYNFVTNGKNPENTYSPLVNQTTHRDYSDDKADKIVTNVSFATSTMSDDTSLKGLNDNQKKVFQNESSLYDDSVEPLAKGSWATGGVFDNVYPRIRVNWAGLIAGLLVFAVTGAIAIYQMLLRVWRLAYYTLTILYFAFRDLSGKKAMQILHLIEGSITGIALLPLGLVLFFAWISYTIPKISNMNLGWWPFTILSVTAMLAGARGLMTGFQLVDEWTGMPSGQGAGMLQAINTAANTLNAMRGLTGGGARRAQMEAQRESARETANKLAEGSHLQKIGDMAGKMSGLKDNAKDIPGAAVKAMGDKLADGVNSKVDDLKKGFQSGKDGVDDFVNKHSGSDGNTPSSETASEASGADNVPSSAASGYSSPSSAHADLTPSSENTSMQSAGSNGSETNARSNQLDSNAPQSVGATRVPMSGGNSGASHGTKAINNPTMSGNTVAPNSQGYAPNSSISDGAVPAQPNDGNFTPSERISGQSGFNDSDNNSAHMPEIPLPDDDYFNGDINPVHITDSDFDIEMPEEPLEFHAFSPDHTDNKL</sequence>
<proteinExistence type="predicted"/>
<evidence type="ECO:0000256" key="1">
    <source>
        <dbReference type="SAM" id="MobiDB-lite"/>
    </source>
</evidence>
<feature type="compositionally biased region" description="Polar residues" evidence="1">
    <location>
        <begin position="648"/>
        <end position="672"/>
    </location>
</feature>
<dbReference type="InterPro" id="IPR058066">
    <property type="entry name" value="pXO2-14_N"/>
</dbReference>
<dbReference type="Pfam" id="PF26635">
    <property type="entry name" value="DUF8208"/>
    <property type="match status" value="1"/>
</dbReference>
<dbReference type="NCBIfam" id="NF045890">
    <property type="entry name" value="conj_pls20_p028"/>
    <property type="match status" value="1"/>
</dbReference>
<feature type="compositionally biased region" description="Polar residues" evidence="1">
    <location>
        <begin position="561"/>
        <end position="595"/>
    </location>
</feature>